<accession>B8CX31</accession>
<dbReference type="Proteomes" id="UP000000719">
    <property type="component" value="Chromosome"/>
</dbReference>
<dbReference type="HOGENOM" id="CLU_2117606_0_0_9"/>
<name>B8CX31_HALOH</name>
<proteinExistence type="predicted"/>
<evidence type="ECO:0000313" key="1">
    <source>
        <dbReference type="EMBL" id="ACL69850.1"/>
    </source>
</evidence>
<dbReference type="AlphaFoldDB" id="B8CX31"/>
<organism evidence="1 2">
    <name type="scientific">Halothermothrix orenii (strain H 168 / OCM 544 / DSM 9562)</name>
    <dbReference type="NCBI Taxonomy" id="373903"/>
    <lineage>
        <taxon>Bacteria</taxon>
        <taxon>Bacillati</taxon>
        <taxon>Bacillota</taxon>
        <taxon>Clostridia</taxon>
        <taxon>Halanaerobiales</taxon>
        <taxon>Halothermotrichaceae</taxon>
        <taxon>Halothermothrix</taxon>
    </lineage>
</organism>
<dbReference type="EMBL" id="CP001098">
    <property type="protein sequence ID" value="ACL69850.1"/>
    <property type="molecule type" value="Genomic_DNA"/>
</dbReference>
<reference evidence="1 2" key="1">
    <citation type="journal article" date="2009" name="PLoS ONE">
        <title>Genome analysis of the anaerobic thermohalophilic bacterium Halothermothrix orenii.</title>
        <authorList>
            <person name="Mavromatis K."/>
            <person name="Ivanova N."/>
            <person name="Anderson I."/>
            <person name="Lykidis A."/>
            <person name="Hooper S.D."/>
            <person name="Sun H."/>
            <person name="Kunin V."/>
            <person name="Lapidus A."/>
            <person name="Hugenholtz P."/>
            <person name="Patel B."/>
            <person name="Kyrpides N.C."/>
        </authorList>
    </citation>
    <scope>NUCLEOTIDE SEQUENCE [LARGE SCALE GENOMIC DNA]</scope>
    <source>
        <strain evidence="2">H 168 / OCM 544 / DSM 9562</strain>
    </source>
</reference>
<dbReference type="KEGG" id="hor:Hore_10960"/>
<gene>
    <name evidence="1" type="ordered locus">Hore_10960</name>
</gene>
<protein>
    <submittedName>
        <fullName evidence="1">Uncharacterized protein</fullName>
    </submittedName>
</protein>
<keyword evidence="2" id="KW-1185">Reference proteome</keyword>
<dbReference type="RefSeq" id="WP_012636035.1">
    <property type="nucleotide sequence ID" value="NC_011899.1"/>
</dbReference>
<evidence type="ECO:0000313" key="2">
    <source>
        <dbReference type="Proteomes" id="UP000000719"/>
    </source>
</evidence>
<sequence>MNTERYSRIRDTITQLISGIKEKNYDKIEKNTINRPLFWKLGLAKTDIRELSYNILNLDYNNNSAFATLKLKGSFEVLGDEYYINNKTIKLKLNNINGKWKVDLSSTDRSILLI</sequence>